<feature type="compositionally biased region" description="Basic and acidic residues" evidence="1">
    <location>
        <begin position="569"/>
        <end position="583"/>
    </location>
</feature>
<feature type="region of interest" description="Disordered" evidence="1">
    <location>
        <begin position="1024"/>
        <end position="1087"/>
    </location>
</feature>
<feature type="compositionally biased region" description="Low complexity" evidence="1">
    <location>
        <begin position="876"/>
        <end position="894"/>
    </location>
</feature>
<feature type="compositionally biased region" description="Polar residues" evidence="1">
    <location>
        <begin position="37"/>
        <end position="51"/>
    </location>
</feature>
<feature type="compositionally biased region" description="Pro residues" evidence="1">
    <location>
        <begin position="620"/>
        <end position="630"/>
    </location>
</feature>
<feature type="compositionally biased region" description="Low complexity" evidence="1">
    <location>
        <begin position="410"/>
        <end position="422"/>
    </location>
</feature>
<sequence>MASTSQDTPSLEPSENWDDDFEFQHQSGSGRGKARHQQQSDNTASASTSKPPSEHRKLSVASSTITEDWDLDEGPSNASLPPAAISILQGRSHIVTENWDDDFEDSRNSPAKRRPIPNRIADEEPEESWDEEDDEELNEFGLAKKDEEDKTVTARSRRAALARASEPLPPLPIPPPLLRTPSSPRHPHPFPRAPSSPGAPRPRSRSPTSTASVFSVPNTVSAYSYSSTTHLNSHQRGHRPNSAFALLPPSPPIHKERERRRLRKKSRPRPQGVFELTDVGMSAEGRGRYSFSDNEMEGPSAIGSAYATHMADIRSRETVSSIDENPEEDSGAIRVQPIQTTRIQPAPVSVPATPTKGGAAATMLSRIGSVKKWGVAVRNRRRGSTNPSEFAAQQDNERDQELQRTPRPRSSMSSFNAESSSHSHSRYIPRNFNRHSTTATGTPGSPTTSSSPWFFRASSTGSPTSRGGHMGATGLSRELSTRTTSSTRSGESRSRSRTRPPLAIGERGRDGDGGNGEALSGPGRDVGTPNNKLIKRKSLGFVKLGMGGSSSGGHEGSGSRYPGLGIGRAAEKEKAKEGGEEPRSRRKSFSRFLKERNERERERESSHSPGSPFVVVDTPPKAPPPTPTPTPGSRSFMGSVRRISLVGRHKRSKSGAVLGEVPPSPSAAFFRNPNAGQEPVPPVPYSLPPLPGSASASTSQLSSKLPSSSSALNLPVPIVQKKSTAGRRIVSNSSQNSSVQPPSTASSVSRSSTRQGRTSEDGKRRPSIGGGRRSLDFDLKLFQAGVKQAARQEEAEESEDNSKTPSKSTPQPNAPPPPPPPVPLLPPIELHPPSPPNTITPTSALAPAKSDSQQQEKSSRSLAAAFSTSSVCGADTLSPTTSTSSIFFTPTSSPNKSHKTSSNVNKLSPGTRSPTSQQSASLGRSTAGVVAASVGGSGVLGVGGGEAMGMGVGMPSTPRRNSLGDLKIPARISQAQVALRRDLGMVREFASNVEQIKDLQDTYNSLVSEVQAILDEHAHRHAQQAYLSAASPPIQPQPRSASPSFLSGLAIRGRGRSNTNPSATPPVIPSQRPSIDESSTSSHGQPLPYKELASRFYTINSKYRLSWECAELLIELGGAGGGDANGNANTKTGAGGNAGEVTSAPATSNTPTPSMQQAQASQTRGKSRERAITLAGDEEKPSSLNTFLSQQNQPASSTHPPLASPPSFAQSNSHPSASWRASTGRHDLSHRQLFLLREMLNNSHAVVSSTSHLRGSNDDDGAAGAGDDSQQSIPEDTIPRRIPLAVQSLQAVHMTANPTNVNVNRDWRWGDARNSTITLPSEEDGGGVQRGGRSRQQEEKEAKRKSSRMGMAGFRDMLKSLRRGSSAAESRPGSASGGGGTTGFFAHSTTSLSTQSSVGSKERGRHRYPHPKLPHPAPPPPPMGQSQSSQGRRRAKTAGEPDSMRSSKTAQATLSTGLGLGKASSSFGVGAGKASPRRPSLASIFRIGGAKNRSGNPPTDNEGSDNAYSASPPPPPSATTMASPTTDNDADNEGRSEDSSHSHGSGFVGGGAGPYGGGGSSTGEEDWDQMDSASDLDAAARAMGIRVGMDGGATVRGASSSKLQKNRKGRSPYLQRDMFDSPPPPPLPVNSTSPTSSSGQPLSPHSIVAKRSFNNSQSSLAVYQTHQGSPLASSHIPARTTRLSNVDEHQDDRPPTLTAQQPRTQTRPSSSRSNLAPRFSSNVNSKTASVRSTGPPLNLATTMTSPLAISAMALPLADPMKLAMTPENIKPLLENAKEVHARLEECIAEVRVLLGRGSSQVNAPAAV</sequence>
<feature type="compositionally biased region" description="Polar residues" evidence="1">
    <location>
        <begin position="213"/>
        <end position="232"/>
    </location>
</feature>
<comment type="caution">
    <text evidence="2">The sequence shown here is derived from an EMBL/GenBank/DDBJ whole genome shotgun (WGS) entry which is preliminary data.</text>
</comment>
<feature type="region of interest" description="Disordered" evidence="1">
    <location>
        <begin position="98"/>
        <end position="296"/>
    </location>
</feature>
<proteinExistence type="predicted"/>
<feature type="region of interest" description="Disordered" evidence="1">
    <location>
        <begin position="1189"/>
        <end position="1224"/>
    </location>
</feature>
<feature type="compositionally biased region" description="Basic and acidic residues" evidence="1">
    <location>
        <begin position="1685"/>
        <end position="1694"/>
    </location>
</feature>
<dbReference type="Pfam" id="PF20162">
    <property type="entry name" value="Etd1"/>
    <property type="match status" value="1"/>
</dbReference>
<feature type="compositionally biased region" description="Basic and acidic residues" evidence="1">
    <location>
        <begin position="395"/>
        <end position="404"/>
    </location>
</feature>
<feature type="compositionally biased region" description="Low complexity" evidence="1">
    <location>
        <begin position="1142"/>
        <end position="1154"/>
    </location>
</feature>
<protein>
    <submittedName>
        <fullName evidence="2">Uncharacterized protein</fullName>
    </submittedName>
</protein>
<dbReference type="Proteomes" id="UP000521872">
    <property type="component" value="Unassembled WGS sequence"/>
</dbReference>
<feature type="compositionally biased region" description="Polar residues" evidence="1">
    <location>
        <begin position="384"/>
        <end position="394"/>
    </location>
</feature>
<dbReference type="EMBL" id="JAACJL010000002">
    <property type="protein sequence ID" value="KAF4622182.1"/>
    <property type="molecule type" value="Genomic_DNA"/>
</dbReference>
<feature type="region of interest" description="Disordered" evidence="1">
    <location>
        <begin position="1247"/>
        <end position="1278"/>
    </location>
</feature>
<feature type="region of interest" description="Disordered" evidence="1">
    <location>
        <begin position="1684"/>
        <end position="1737"/>
    </location>
</feature>
<feature type="compositionally biased region" description="Gly residues" evidence="1">
    <location>
        <begin position="545"/>
        <end position="556"/>
    </location>
</feature>
<feature type="compositionally biased region" description="Pro residues" evidence="1">
    <location>
        <begin position="1414"/>
        <end position="1423"/>
    </location>
</feature>
<feature type="compositionally biased region" description="Low complexity" evidence="1">
    <location>
        <begin position="436"/>
        <end position="452"/>
    </location>
</feature>
<name>A0A8H4VU14_9AGAR</name>
<feature type="compositionally biased region" description="Polar residues" evidence="1">
    <location>
        <begin position="1155"/>
        <end position="1164"/>
    </location>
</feature>
<organism evidence="2 3">
    <name type="scientific">Agrocybe pediades</name>
    <dbReference type="NCBI Taxonomy" id="84607"/>
    <lineage>
        <taxon>Eukaryota</taxon>
        <taxon>Fungi</taxon>
        <taxon>Dikarya</taxon>
        <taxon>Basidiomycota</taxon>
        <taxon>Agaricomycotina</taxon>
        <taxon>Agaricomycetes</taxon>
        <taxon>Agaricomycetidae</taxon>
        <taxon>Agaricales</taxon>
        <taxon>Agaricineae</taxon>
        <taxon>Strophariaceae</taxon>
        <taxon>Agrocybe</taxon>
    </lineage>
</organism>
<dbReference type="InterPro" id="IPR045342">
    <property type="entry name" value="Etd1"/>
</dbReference>
<feature type="compositionally biased region" description="Basic residues" evidence="1">
    <location>
        <begin position="1403"/>
        <end position="1413"/>
    </location>
</feature>
<reference evidence="2 3" key="1">
    <citation type="submission" date="2019-12" db="EMBL/GenBank/DDBJ databases">
        <authorList>
            <person name="Floudas D."/>
            <person name="Bentzer J."/>
            <person name="Ahren D."/>
            <person name="Johansson T."/>
            <person name="Persson P."/>
            <person name="Tunlid A."/>
        </authorList>
    </citation>
    <scope>NUCLEOTIDE SEQUENCE [LARGE SCALE GENOMIC DNA]</scope>
    <source>
        <strain evidence="2 3">CBS 102.39</strain>
    </source>
</reference>
<feature type="compositionally biased region" description="Polar residues" evidence="1">
    <location>
        <begin position="900"/>
        <end position="922"/>
    </location>
</feature>
<feature type="region of interest" description="Disordered" evidence="1">
    <location>
        <begin position="1316"/>
        <end position="1578"/>
    </location>
</feature>
<feature type="compositionally biased region" description="Basic and acidic residues" evidence="1">
    <location>
        <begin position="1335"/>
        <end position="1344"/>
    </location>
</feature>
<feature type="compositionally biased region" description="Basic residues" evidence="1">
    <location>
        <begin position="257"/>
        <end position="268"/>
    </location>
</feature>
<feature type="compositionally biased region" description="Polar residues" evidence="1">
    <location>
        <begin position="1"/>
        <end position="13"/>
    </location>
</feature>
<evidence type="ECO:0000313" key="3">
    <source>
        <dbReference type="Proteomes" id="UP000521872"/>
    </source>
</evidence>
<feature type="compositionally biased region" description="Polar residues" evidence="1">
    <location>
        <begin position="1446"/>
        <end position="1456"/>
    </location>
</feature>
<feature type="compositionally biased region" description="Low complexity" evidence="1">
    <location>
        <begin position="473"/>
        <end position="489"/>
    </location>
</feature>
<feature type="region of interest" description="Disordered" evidence="1">
    <location>
        <begin position="372"/>
        <end position="924"/>
    </location>
</feature>
<keyword evidence="3" id="KW-1185">Reference proteome</keyword>
<feature type="compositionally biased region" description="Basic and acidic residues" evidence="1">
    <location>
        <begin position="592"/>
        <end position="606"/>
    </location>
</feature>
<gene>
    <name evidence="2" type="ORF">D9613_009642</name>
</gene>
<feature type="compositionally biased region" description="Low complexity" evidence="1">
    <location>
        <begin position="692"/>
        <end position="712"/>
    </location>
</feature>
<feature type="compositionally biased region" description="Polar residues" evidence="1">
    <location>
        <begin position="1189"/>
        <end position="1199"/>
    </location>
</feature>
<dbReference type="GO" id="GO:0005096">
    <property type="term" value="F:GTPase activator activity"/>
    <property type="evidence" value="ECO:0007669"/>
    <property type="project" value="InterPro"/>
</dbReference>
<feature type="compositionally biased region" description="Polar residues" evidence="1">
    <location>
        <begin position="1493"/>
        <end position="1506"/>
    </location>
</feature>
<feature type="compositionally biased region" description="Low complexity" evidence="1">
    <location>
        <begin position="730"/>
        <end position="756"/>
    </location>
</feature>
<feature type="compositionally biased region" description="Polar residues" evidence="1">
    <location>
        <begin position="1207"/>
        <end position="1221"/>
    </location>
</feature>
<feature type="compositionally biased region" description="Pro residues" evidence="1">
    <location>
        <begin position="167"/>
        <end position="178"/>
    </location>
</feature>
<feature type="compositionally biased region" description="Pro residues" evidence="1">
    <location>
        <begin position="190"/>
        <end position="200"/>
    </location>
</feature>
<feature type="region of interest" description="Disordered" evidence="1">
    <location>
        <begin position="1127"/>
        <end position="1170"/>
    </location>
</feature>
<dbReference type="GO" id="GO:1902412">
    <property type="term" value="P:regulation of mitotic cytokinesis"/>
    <property type="evidence" value="ECO:0007669"/>
    <property type="project" value="InterPro"/>
</dbReference>
<feature type="compositionally biased region" description="Basic and acidic residues" evidence="1">
    <location>
        <begin position="1532"/>
        <end position="1541"/>
    </location>
</feature>
<feature type="compositionally biased region" description="Low complexity" evidence="1">
    <location>
        <begin position="1364"/>
        <end position="1374"/>
    </location>
</feature>
<feature type="compositionally biased region" description="Polar residues" evidence="1">
    <location>
        <begin position="1071"/>
        <end position="1084"/>
    </location>
</feature>
<feature type="compositionally biased region" description="Low complexity" evidence="1">
    <location>
        <begin position="1700"/>
        <end position="1713"/>
    </location>
</feature>
<feature type="compositionally biased region" description="Basic and acidic residues" evidence="1">
    <location>
        <begin position="142"/>
        <end position="152"/>
    </location>
</feature>
<feature type="compositionally biased region" description="Gly residues" evidence="1">
    <location>
        <begin position="1546"/>
        <end position="1561"/>
    </location>
</feature>
<feature type="compositionally biased region" description="Polar residues" evidence="1">
    <location>
        <begin position="1719"/>
        <end position="1732"/>
    </location>
</feature>
<evidence type="ECO:0000256" key="1">
    <source>
        <dbReference type="SAM" id="MobiDB-lite"/>
    </source>
</evidence>
<accession>A0A8H4VU14</accession>
<feature type="region of interest" description="Disordered" evidence="1">
    <location>
        <begin position="1590"/>
        <end position="1645"/>
    </location>
</feature>
<feature type="compositionally biased region" description="Pro residues" evidence="1">
    <location>
        <begin position="679"/>
        <end position="691"/>
    </location>
</feature>
<feature type="region of interest" description="Disordered" evidence="1">
    <location>
        <begin position="1"/>
        <end position="84"/>
    </location>
</feature>
<feature type="compositionally biased region" description="Pro residues" evidence="1">
    <location>
        <begin position="812"/>
        <end position="838"/>
    </location>
</feature>
<feature type="compositionally biased region" description="Acidic residues" evidence="1">
    <location>
        <begin position="123"/>
        <end position="138"/>
    </location>
</feature>
<evidence type="ECO:0000313" key="2">
    <source>
        <dbReference type="EMBL" id="KAF4622182.1"/>
    </source>
</evidence>
<feature type="compositionally biased region" description="Low complexity" evidence="1">
    <location>
        <begin position="1629"/>
        <end position="1644"/>
    </location>
</feature>